<organism evidence="11 12">
    <name type="scientific">Peptoniphilus stercorisuis</name>
    <dbReference type="NCBI Taxonomy" id="1436965"/>
    <lineage>
        <taxon>Bacteria</taxon>
        <taxon>Bacillati</taxon>
        <taxon>Bacillota</taxon>
        <taxon>Tissierellia</taxon>
        <taxon>Tissierellales</taxon>
        <taxon>Peptoniphilaceae</taxon>
        <taxon>Peptoniphilus</taxon>
    </lineage>
</organism>
<dbReference type="CDD" id="cd13143">
    <property type="entry name" value="MATE_MepA_like"/>
    <property type="match status" value="1"/>
</dbReference>
<keyword evidence="9" id="KW-0046">Antibiotic resistance</keyword>
<evidence type="ECO:0000256" key="8">
    <source>
        <dbReference type="ARBA" id="ARBA00023136"/>
    </source>
</evidence>
<dbReference type="InterPro" id="IPR045070">
    <property type="entry name" value="MATE_MepA-like"/>
</dbReference>
<accession>A0ABS4KBA0</accession>
<feature type="transmembrane region" description="Helical" evidence="10">
    <location>
        <begin position="159"/>
        <end position="180"/>
    </location>
</feature>
<feature type="transmembrane region" description="Helical" evidence="10">
    <location>
        <begin position="307"/>
        <end position="329"/>
    </location>
</feature>
<feature type="transmembrane region" description="Helical" evidence="10">
    <location>
        <begin position="129"/>
        <end position="147"/>
    </location>
</feature>
<feature type="transmembrane region" description="Helical" evidence="10">
    <location>
        <begin position="12"/>
        <end position="30"/>
    </location>
</feature>
<feature type="transmembrane region" description="Helical" evidence="10">
    <location>
        <begin position="355"/>
        <end position="375"/>
    </location>
</feature>
<keyword evidence="5" id="KW-1003">Cell membrane</keyword>
<feature type="transmembrane region" description="Helical" evidence="10">
    <location>
        <begin position="262"/>
        <end position="286"/>
    </location>
</feature>
<dbReference type="InterPro" id="IPR048279">
    <property type="entry name" value="MdtK-like"/>
</dbReference>
<keyword evidence="7 10" id="KW-1133">Transmembrane helix</keyword>
<evidence type="ECO:0000256" key="1">
    <source>
        <dbReference type="ARBA" id="ARBA00004651"/>
    </source>
</evidence>
<dbReference type="InterPro" id="IPR051327">
    <property type="entry name" value="MATE_MepA_subfamily"/>
</dbReference>
<gene>
    <name evidence="11" type="ORF">J2Z71_000586</name>
</gene>
<evidence type="ECO:0000256" key="4">
    <source>
        <dbReference type="ARBA" id="ARBA00022448"/>
    </source>
</evidence>
<proteinExistence type="inferred from homology"/>
<evidence type="ECO:0000256" key="3">
    <source>
        <dbReference type="ARBA" id="ARBA00022106"/>
    </source>
</evidence>
<evidence type="ECO:0000256" key="5">
    <source>
        <dbReference type="ARBA" id="ARBA00022475"/>
    </source>
</evidence>
<comment type="subcellular location">
    <subcellularLocation>
        <location evidence="1">Cell membrane</location>
        <topology evidence="1">Multi-pass membrane protein</topology>
    </subcellularLocation>
</comment>
<evidence type="ECO:0000256" key="2">
    <source>
        <dbReference type="ARBA" id="ARBA00008417"/>
    </source>
</evidence>
<evidence type="ECO:0000256" key="9">
    <source>
        <dbReference type="ARBA" id="ARBA00023251"/>
    </source>
</evidence>
<dbReference type="PANTHER" id="PTHR43823">
    <property type="entry name" value="SPORULATION PROTEIN YKVU"/>
    <property type="match status" value="1"/>
</dbReference>
<keyword evidence="12" id="KW-1185">Reference proteome</keyword>
<dbReference type="Pfam" id="PF01554">
    <property type="entry name" value="MatE"/>
    <property type="match status" value="2"/>
</dbReference>
<dbReference type="NCBIfam" id="TIGR00797">
    <property type="entry name" value="matE"/>
    <property type="match status" value="1"/>
</dbReference>
<feature type="transmembrane region" description="Helical" evidence="10">
    <location>
        <begin position="186"/>
        <end position="209"/>
    </location>
</feature>
<dbReference type="InterPro" id="IPR002528">
    <property type="entry name" value="MATE_fam"/>
</dbReference>
<name>A0ABS4KBA0_9FIRM</name>
<reference evidence="11 12" key="1">
    <citation type="submission" date="2021-03" db="EMBL/GenBank/DDBJ databases">
        <title>Genomic Encyclopedia of Type Strains, Phase IV (KMG-IV): sequencing the most valuable type-strain genomes for metagenomic binning, comparative biology and taxonomic classification.</title>
        <authorList>
            <person name="Goeker M."/>
        </authorList>
    </citation>
    <scope>NUCLEOTIDE SEQUENCE [LARGE SCALE GENOMIC DNA]</scope>
    <source>
        <strain evidence="11 12">DSM 27563</strain>
    </source>
</reference>
<feature type="transmembrane region" description="Helical" evidence="10">
    <location>
        <begin position="410"/>
        <end position="430"/>
    </location>
</feature>
<dbReference type="PANTHER" id="PTHR43823:SF3">
    <property type="entry name" value="MULTIDRUG EXPORT PROTEIN MEPA"/>
    <property type="match status" value="1"/>
</dbReference>
<keyword evidence="6 10" id="KW-0812">Transmembrane</keyword>
<dbReference type="RefSeq" id="WP_210060366.1">
    <property type="nucleotide sequence ID" value="NZ_JAGGLJ010000004.1"/>
</dbReference>
<comment type="caution">
    <text evidence="11">The sequence shown here is derived from an EMBL/GenBank/DDBJ whole genome shotgun (WGS) entry which is preliminary data.</text>
</comment>
<feature type="transmembrane region" description="Helical" evidence="10">
    <location>
        <begin position="86"/>
        <end position="109"/>
    </location>
</feature>
<dbReference type="PIRSF" id="PIRSF006603">
    <property type="entry name" value="DinF"/>
    <property type="match status" value="1"/>
</dbReference>
<dbReference type="Proteomes" id="UP001519306">
    <property type="component" value="Unassembled WGS sequence"/>
</dbReference>
<feature type="transmembrane region" description="Helical" evidence="10">
    <location>
        <begin position="230"/>
        <end position="256"/>
    </location>
</feature>
<comment type="similarity">
    <text evidence="2">Belongs to the multi antimicrobial extrusion (MATE) (TC 2.A.66.1) family. MepA subfamily.</text>
</comment>
<keyword evidence="8 10" id="KW-0472">Membrane</keyword>
<feature type="transmembrane region" description="Helical" evidence="10">
    <location>
        <begin position="50"/>
        <end position="74"/>
    </location>
</feature>
<protein>
    <recommendedName>
        <fullName evidence="3">Multidrug export protein MepA</fullName>
    </recommendedName>
</protein>
<evidence type="ECO:0000256" key="7">
    <source>
        <dbReference type="ARBA" id="ARBA00022989"/>
    </source>
</evidence>
<evidence type="ECO:0000313" key="11">
    <source>
        <dbReference type="EMBL" id="MBP2025061.1"/>
    </source>
</evidence>
<sequence>MGKNNILKKFIKYVSLNVIGMIGLSFYILADTFFVSKALGSTGLAALNFSISLYSLIHGTGLMIGIGAATSYIFKRSKNNQKDANETFTIAVKIGILIGIIFLIIGQVFSREISFILGADSSTIDYSSTYLKVIFSFAPFFILNNILLAFVRNDSAPKLAMAGMLIGSFSNIILDYIFMFPLKGGMFGAALATGLAPVISIMVLSIHYFNKSNTFNFVKCKLKLKEIKNIFSLGLSSFINEVSSGIVLITFNLVILKISGNIGVAAYGVVANLALIVIAIFTGIAQGIQPLTSRAYGKKDIFELNKILKYSIITSIGLSTLVYLNTFIFSENLINIFNSENNIKLLNIAIKGLRIYFIGFFFTGINIVLTAYFSAIEKSKKAFLISICRGFLIIIPMVIFLSNILGMNGVWLSFVLTDFIVALISVTLLFKNKKFIDK</sequence>
<dbReference type="EMBL" id="JAGGLJ010000004">
    <property type="protein sequence ID" value="MBP2025061.1"/>
    <property type="molecule type" value="Genomic_DNA"/>
</dbReference>
<evidence type="ECO:0000256" key="10">
    <source>
        <dbReference type="SAM" id="Phobius"/>
    </source>
</evidence>
<evidence type="ECO:0000313" key="12">
    <source>
        <dbReference type="Proteomes" id="UP001519306"/>
    </source>
</evidence>
<keyword evidence="4" id="KW-0813">Transport</keyword>
<feature type="transmembrane region" description="Helical" evidence="10">
    <location>
        <begin position="382"/>
        <end position="404"/>
    </location>
</feature>
<evidence type="ECO:0000256" key="6">
    <source>
        <dbReference type="ARBA" id="ARBA00022692"/>
    </source>
</evidence>